<feature type="domain" description="HTH gntR-type" evidence="4">
    <location>
        <begin position="9"/>
        <end position="77"/>
    </location>
</feature>
<protein>
    <submittedName>
        <fullName evidence="6">GntR family transcriptional regulator</fullName>
    </submittedName>
</protein>
<dbReference type="EMBL" id="NVYO01000001">
    <property type="protein sequence ID" value="PBQ22882.1"/>
    <property type="molecule type" value="Genomic_DNA"/>
</dbReference>
<dbReference type="GO" id="GO:0003700">
    <property type="term" value="F:DNA-binding transcription factor activity"/>
    <property type="evidence" value="ECO:0007669"/>
    <property type="project" value="InterPro"/>
</dbReference>
<dbReference type="OrthoDB" id="162505at2"/>
<dbReference type="SUPFAM" id="SSF46785">
    <property type="entry name" value="Winged helix' DNA-binding domain"/>
    <property type="match status" value="1"/>
</dbReference>
<dbReference type="AlphaFoldDB" id="A0A0C1PT92"/>
<dbReference type="GO" id="GO:0003677">
    <property type="term" value="F:DNA binding"/>
    <property type="evidence" value="ECO:0007669"/>
    <property type="project" value="UniProtKB-KW"/>
</dbReference>
<evidence type="ECO:0000313" key="6">
    <source>
        <dbReference type="EMBL" id="PBQ22882.1"/>
    </source>
</evidence>
<dbReference type="SMART" id="SM00345">
    <property type="entry name" value="HTH_GNTR"/>
    <property type="match status" value="1"/>
</dbReference>
<dbReference type="Proteomes" id="UP000676478">
    <property type="component" value="Unassembled WGS sequence"/>
</dbReference>
<name>A0A0C1PT92_LEVBR</name>
<evidence type="ECO:0000256" key="1">
    <source>
        <dbReference type="ARBA" id="ARBA00023015"/>
    </source>
</evidence>
<keyword evidence="2" id="KW-0238">DNA-binding</keyword>
<dbReference type="Gene3D" id="1.10.10.10">
    <property type="entry name" value="Winged helix-like DNA-binding domain superfamily/Winged helix DNA-binding domain"/>
    <property type="match status" value="1"/>
</dbReference>
<evidence type="ECO:0000256" key="3">
    <source>
        <dbReference type="ARBA" id="ARBA00023163"/>
    </source>
</evidence>
<reference evidence="5" key="2">
    <citation type="submission" date="2020-12" db="EMBL/GenBank/DDBJ databases">
        <authorList>
            <person name="Mcmullen J.G."/>
        </authorList>
    </citation>
    <scope>NUCLEOTIDE SEQUENCE</scope>
    <source>
        <strain evidence="5">Dm-2019-70</strain>
    </source>
</reference>
<dbReference type="GeneID" id="56992189"/>
<reference evidence="5" key="3">
    <citation type="submission" date="2022-09" db="EMBL/GenBank/DDBJ databases">
        <title>Genome-inferred correspondence between phylogeny and metabolic traits in the wild Drosophila gut microbiome.</title>
        <authorList>
            <person name="Bueno E."/>
            <person name="Blow F."/>
            <person name="Douglas A.E."/>
        </authorList>
    </citation>
    <scope>NUCLEOTIDE SEQUENCE</scope>
    <source>
        <strain evidence="5">Dm-2019-70</strain>
    </source>
</reference>
<dbReference type="PANTHER" id="PTHR38445">
    <property type="entry name" value="HTH-TYPE TRANSCRIPTIONAL REPRESSOR YTRA"/>
    <property type="match status" value="1"/>
</dbReference>
<dbReference type="PROSITE" id="PS50949">
    <property type="entry name" value="HTH_GNTR"/>
    <property type="match status" value="1"/>
</dbReference>
<proteinExistence type="predicted"/>
<evidence type="ECO:0000256" key="2">
    <source>
        <dbReference type="ARBA" id="ARBA00023125"/>
    </source>
</evidence>
<evidence type="ECO:0000313" key="5">
    <source>
        <dbReference type="EMBL" id="MBS1011149.1"/>
    </source>
</evidence>
<dbReference type="InterPro" id="IPR036390">
    <property type="entry name" value="WH_DNA-bd_sf"/>
</dbReference>
<accession>A0A0C1PT92</accession>
<dbReference type="InterPro" id="IPR036388">
    <property type="entry name" value="WH-like_DNA-bd_sf"/>
</dbReference>
<dbReference type="PANTHER" id="PTHR38445:SF10">
    <property type="entry name" value="GNTR-FAMILY TRANSCRIPTIONAL REGULATOR"/>
    <property type="match status" value="1"/>
</dbReference>
<dbReference type="Proteomes" id="UP000217918">
    <property type="component" value="Unassembled WGS sequence"/>
</dbReference>
<evidence type="ECO:0000313" key="7">
    <source>
        <dbReference type="Proteomes" id="UP000217918"/>
    </source>
</evidence>
<dbReference type="EMBL" id="JAERKF010000012">
    <property type="protein sequence ID" value="MBS1011149.1"/>
    <property type="molecule type" value="Genomic_DNA"/>
</dbReference>
<sequence length="123" mass="14105">MKFNFDSPEPIYLQVAEQLEEAIFTGIYRAGEQVPSTTEMSKEFHINPATALKGMNRLVTAQIIEKRRGVGMFVTATAAETIRQKRRAQFYERYVNRFTAEAKKLNLSETELIALVTRSYHEA</sequence>
<dbReference type="InterPro" id="IPR000524">
    <property type="entry name" value="Tscrpt_reg_HTH_GntR"/>
</dbReference>
<keyword evidence="1" id="KW-0805">Transcription regulation</keyword>
<comment type="caution">
    <text evidence="6">The sequence shown here is derived from an EMBL/GenBank/DDBJ whole genome shotgun (WGS) entry which is preliminary data.</text>
</comment>
<keyword evidence="3" id="KW-0804">Transcription</keyword>
<dbReference type="CDD" id="cd07377">
    <property type="entry name" value="WHTH_GntR"/>
    <property type="match status" value="1"/>
</dbReference>
<evidence type="ECO:0000259" key="4">
    <source>
        <dbReference type="PROSITE" id="PS50949"/>
    </source>
</evidence>
<organism evidence="6 7">
    <name type="scientific">Levilactobacillus brevis</name>
    <name type="common">Lactobacillus brevis</name>
    <dbReference type="NCBI Taxonomy" id="1580"/>
    <lineage>
        <taxon>Bacteria</taxon>
        <taxon>Bacillati</taxon>
        <taxon>Bacillota</taxon>
        <taxon>Bacilli</taxon>
        <taxon>Lactobacillales</taxon>
        <taxon>Lactobacillaceae</taxon>
        <taxon>Levilactobacillus</taxon>
    </lineage>
</organism>
<dbReference type="RefSeq" id="WP_021741865.1">
    <property type="nucleotide sequence ID" value="NZ_BJLW01000025.1"/>
</dbReference>
<gene>
    <name evidence="6" type="ORF">CNR29_02150</name>
    <name evidence="5" type="ORF">JK167_09940</name>
</gene>
<dbReference type="Pfam" id="PF00392">
    <property type="entry name" value="GntR"/>
    <property type="match status" value="1"/>
</dbReference>
<reference evidence="6 7" key="1">
    <citation type="submission" date="2017-09" db="EMBL/GenBank/DDBJ databases">
        <title>Genome sequence of Lactobacillus brevis D7.</title>
        <authorList>
            <person name="Kwon M.-S."/>
            <person name="Lim S.K."/>
            <person name="Choi H.-J."/>
        </authorList>
    </citation>
    <scope>NUCLEOTIDE SEQUENCE [LARGE SCALE GENOMIC DNA]</scope>
    <source>
        <strain evidence="6 7">D7</strain>
    </source>
</reference>